<evidence type="ECO:0000256" key="1">
    <source>
        <dbReference type="ARBA" id="ARBA00006484"/>
    </source>
</evidence>
<comment type="caution">
    <text evidence="3">The sequence shown here is derived from an EMBL/GenBank/DDBJ whole genome shotgun (WGS) entry which is preliminary data.</text>
</comment>
<dbReference type="InterPro" id="IPR036291">
    <property type="entry name" value="NAD(P)-bd_dom_sf"/>
</dbReference>
<reference evidence="3 4" key="1">
    <citation type="submission" date="2024-04" db="EMBL/GenBank/DDBJ databases">
        <title>Tritrichomonas musculus Genome.</title>
        <authorList>
            <person name="Alves-Ferreira E."/>
            <person name="Grigg M."/>
            <person name="Lorenzi H."/>
            <person name="Galac M."/>
        </authorList>
    </citation>
    <scope>NUCLEOTIDE SEQUENCE [LARGE SCALE GENOMIC DNA]</scope>
    <source>
        <strain evidence="3 4">EAF2021</strain>
    </source>
</reference>
<dbReference type="InterPro" id="IPR002347">
    <property type="entry name" value="SDR_fam"/>
</dbReference>
<name>A0ABR2GYJ4_9EUKA</name>
<sequence>MRSTKTYFSPTIKLNQKYHSDRALVTGANGGLGLKISLKLAEQGYNIIGTGRNTEALENAKNEVETKYPKVKFEPLIADFSNYEAGVRLVSEKIEDPKYDVKIFIINAGYGIFDPFITLENKKIHDFINTMCTTYAQLAREIINKNKNIIYHSKNDRCLLYFTSSALADMSTPHSALYCAVKAYDSALASHLSIEKYGKNLDITAMQPGLFSNSKFFSRFSNSQEKSLDTGKLFPTSDEVCEYVMKTLGKSKIVDCSANAIIGRVFLWIIGEYPAYLLGKFLANLDSKK</sequence>
<keyword evidence="4" id="KW-1185">Reference proteome</keyword>
<keyword evidence="2" id="KW-0560">Oxidoreductase</keyword>
<comment type="similarity">
    <text evidence="1">Belongs to the short-chain dehydrogenases/reductases (SDR) family.</text>
</comment>
<evidence type="ECO:0000313" key="3">
    <source>
        <dbReference type="EMBL" id="KAK8838961.1"/>
    </source>
</evidence>
<dbReference type="PRINTS" id="PR00081">
    <property type="entry name" value="GDHRDH"/>
</dbReference>
<dbReference type="EMBL" id="JAPFFF010000053">
    <property type="protein sequence ID" value="KAK8838961.1"/>
    <property type="molecule type" value="Genomic_DNA"/>
</dbReference>
<accession>A0ABR2GYJ4</accession>
<organism evidence="3 4">
    <name type="scientific">Tritrichomonas musculus</name>
    <dbReference type="NCBI Taxonomy" id="1915356"/>
    <lineage>
        <taxon>Eukaryota</taxon>
        <taxon>Metamonada</taxon>
        <taxon>Parabasalia</taxon>
        <taxon>Tritrichomonadida</taxon>
        <taxon>Tritrichomonadidae</taxon>
        <taxon>Tritrichomonas</taxon>
    </lineage>
</organism>
<dbReference type="PANTHER" id="PTHR42901:SF1">
    <property type="entry name" value="ALCOHOL DEHYDROGENASE"/>
    <property type="match status" value="1"/>
</dbReference>
<dbReference type="Pfam" id="PF00106">
    <property type="entry name" value="adh_short"/>
    <property type="match status" value="1"/>
</dbReference>
<evidence type="ECO:0000313" key="4">
    <source>
        <dbReference type="Proteomes" id="UP001470230"/>
    </source>
</evidence>
<dbReference type="CDD" id="cd05233">
    <property type="entry name" value="SDR_c"/>
    <property type="match status" value="1"/>
</dbReference>
<dbReference type="Gene3D" id="3.40.50.720">
    <property type="entry name" value="NAD(P)-binding Rossmann-like Domain"/>
    <property type="match status" value="1"/>
</dbReference>
<gene>
    <name evidence="3" type="ORF">M9Y10_032421</name>
</gene>
<evidence type="ECO:0000256" key="2">
    <source>
        <dbReference type="ARBA" id="ARBA00023002"/>
    </source>
</evidence>
<proteinExistence type="inferred from homology"/>
<protein>
    <submittedName>
        <fullName evidence="3">Uncharacterized protein</fullName>
    </submittedName>
</protein>
<dbReference type="SUPFAM" id="SSF51735">
    <property type="entry name" value="NAD(P)-binding Rossmann-fold domains"/>
    <property type="match status" value="1"/>
</dbReference>
<dbReference type="PANTHER" id="PTHR42901">
    <property type="entry name" value="ALCOHOL DEHYDROGENASE"/>
    <property type="match status" value="1"/>
</dbReference>
<dbReference type="Proteomes" id="UP001470230">
    <property type="component" value="Unassembled WGS sequence"/>
</dbReference>